<dbReference type="RefSeq" id="XP_062647993.1">
    <property type="nucleotide sequence ID" value="XM_062789965.1"/>
</dbReference>
<sequence>MAAPSPSSLFLRLVNTWRHLALRSDVDDILLELLGRFSLEKIYAGAADRDEYQNLVIALLSQLKAVFDLQRLTIPADNTHLGWYLGFLVSWEVALRSVEFVLQTVVESRECLWEHSQLRDRYLAEFLLSALRVLALHPKAPTNQRARDRRERFSRIHGSLEQIFDSYPGPKSFLLEVCKEVTGQLHADPDALALPSGLRSTLPTLMSELVRIIPMFRSHCPCFSPPLIVASSRTHRYLGLFYPLPPCLQGASISELTPPNGFGNWLAQFLTLRDVSQYVVAASVQYAANGETHDMRLQACSARSRNAVLSALDNLRIPPHLSRVDMVAAFSSSFRIILPDTLYLSRPDVAGPRVDECELDALDALCTRLKERQVIHRVSDREMAHNTSQVLRNILLQDEPSGRFAPMRPGLFVVNCPECHLAGASQLKASGIQLPPDPASTPEVSLPPKSSCLYCGEAITLAREVPTARQTWELLDPLRPDADTIHVERHLPTQFQLGPPRPEVSGLLPPGYSSAGSERPREPQQVFATSFPVKSGFPSPTFSGDVNSPGYPGPVSPQSPSPYQSTIPLRNEPSRPDISNDQRKKTLEETEHTLAHPDPAFLTDPPPFPRDSPVLRRQTGPEDVHAIHTPRSIPAVTSIEKGKSRWRLKFTASKKAPVGPSGDSSSLSSTTLESQKLEEVPLSGLLNTQKSHARGKPSKNINVYLSHNSAFALFWTQLLIHVWDVGTSPPTLMRAILPESTCILAAVAKVHLAYIIGTRDQKLTLRVVNLVQPMTPVVEYRIPSSLWCKSIAIDRQENYVVVGFENATVRFFNARNLEQPREDRLHALYQQHDCRRCPSVDTLAFSDDGLVLLASTRSPKTGLIQIYSWRFPFHTFQELVACRYSVPLHESEDNGVSSAIFRPGVVDGQDNLVCITTWTQSGTPVLIQPQDGHRSEIKTDGLSGGGVGGGGRHHSSKLGNRIQCASFSPSGRELVLVNDKGHVFQVSNLNSSPMDVWRIASTKELTAKSDSFAMSFMNLNDEEHVVVAWADCSRAMGWVKKIPAVSRVRSTFTCL</sequence>
<dbReference type="Pfam" id="PF23392">
    <property type="entry name" value="DUF7101"/>
    <property type="match status" value="1"/>
</dbReference>
<dbReference type="AlphaFoldDB" id="A0AAN6Z421"/>
<feature type="region of interest" description="Disordered" evidence="1">
    <location>
        <begin position="491"/>
        <end position="524"/>
    </location>
</feature>
<reference evidence="5" key="2">
    <citation type="submission" date="2023-05" db="EMBL/GenBank/DDBJ databases">
        <authorList>
            <consortium name="Lawrence Berkeley National Laboratory"/>
            <person name="Steindorff A."/>
            <person name="Hensen N."/>
            <person name="Bonometti L."/>
            <person name="Westerberg I."/>
            <person name="Brannstrom I.O."/>
            <person name="Guillou S."/>
            <person name="Cros-Aarteil S."/>
            <person name="Calhoun S."/>
            <person name="Haridas S."/>
            <person name="Kuo A."/>
            <person name="Mondo S."/>
            <person name="Pangilinan J."/>
            <person name="Riley R."/>
            <person name="Labutti K."/>
            <person name="Andreopoulos B."/>
            <person name="Lipzen A."/>
            <person name="Chen C."/>
            <person name="Yanf M."/>
            <person name="Daum C."/>
            <person name="Ng V."/>
            <person name="Clum A."/>
            <person name="Ohm R."/>
            <person name="Martin F."/>
            <person name="Silar P."/>
            <person name="Natvig D."/>
            <person name="Lalanne C."/>
            <person name="Gautier V."/>
            <person name="Ament-Velasquez S.L."/>
            <person name="Kruys A."/>
            <person name="Hutchinson M.I."/>
            <person name="Powell A.J."/>
            <person name="Barry K."/>
            <person name="Miller A.N."/>
            <person name="Grigoriev I.V."/>
            <person name="Debuchy R."/>
            <person name="Gladieux P."/>
            <person name="Thoren M.H."/>
            <person name="Johannesson H."/>
        </authorList>
    </citation>
    <scope>NUCLEOTIDE SEQUENCE</scope>
    <source>
        <strain evidence="5">CBS 731.68</strain>
    </source>
</reference>
<dbReference type="GeneID" id="87826735"/>
<evidence type="ECO:0000259" key="2">
    <source>
        <dbReference type="Pfam" id="PF23388"/>
    </source>
</evidence>
<name>A0AAN6Z421_9PEZI</name>
<evidence type="ECO:0008006" key="7">
    <source>
        <dbReference type="Google" id="ProtNLM"/>
    </source>
</evidence>
<evidence type="ECO:0000313" key="6">
    <source>
        <dbReference type="Proteomes" id="UP001302602"/>
    </source>
</evidence>
<comment type="caution">
    <text evidence="5">The sequence shown here is derived from an EMBL/GenBank/DDBJ whole genome shotgun (WGS) entry which is preliminary data.</text>
</comment>
<gene>
    <name evidence="5" type="ORF">N657DRAFT_594909</name>
</gene>
<evidence type="ECO:0000256" key="1">
    <source>
        <dbReference type="SAM" id="MobiDB-lite"/>
    </source>
</evidence>
<dbReference type="Pfam" id="PF23391">
    <property type="entry name" value="DUF7100"/>
    <property type="match status" value="2"/>
</dbReference>
<feature type="domain" description="DUF7100" evidence="3">
    <location>
        <begin position="241"/>
        <end position="369"/>
    </location>
</feature>
<reference evidence="5" key="1">
    <citation type="journal article" date="2023" name="Mol. Phylogenet. Evol.">
        <title>Genome-scale phylogeny and comparative genomics of the fungal order Sordariales.</title>
        <authorList>
            <person name="Hensen N."/>
            <person name="Bonometti L."/>
            <person name="Westerberg I."/>
            <person name="Brannstrom I.O."/>
            <person name="Guillou S."/>
            <person name="Cros-Aarteil S."/>
            <person name="Calhoun S."/>
            <person name="Haridas S."/>
            <person name="Kuo A."/>
            <person name="Mondo S."/>
            <person name="Pangilinan J."/>
            <person name="Riley R."/>
            <person name="LaButti K."/>
            <person name="Andreopoulos B."/>
            <person name="Lipzen A."/>
            <person name="Chen C."/>
            <person name="Yan M."/>
            <person name="Daum C."/>
            <person name="Ng V."/>
            <person name="Clum A."/>
            <person name="Steindorff A."/>
            <person name="Ohm R.A."/>
            <person name="Martin F."/>
            <person name="Silar P."/>
            <person name="Natvig D.O."/>
            <person name="Lalanne C."/>
            <person name="Gautier V."/>
            <person name="Ament-Velasquez S.L."/>
            <person name="Kruys A."/>
            <person name="Hutchinson M.I."/>
            <person name="Powell A.J."/>
            <person name="Barry K."/>
            <person name="Miller A.N."/>
            <person name="Grigoriev I.V."/>
            <person name="Debuchy R."/>
            <person name="Gladieux P."/>
            <person name="Hiltunen Thoren M."/>
            <person name="Johannesson H."/>
        </authorList>
    </citation>
    <scope>NUCLEOTIDE SEQUENCE</scope>
    <source>
        <strain evidence="5">CBS 731.68</strain>
    </source>
</reference>
<dbReference type="Proteomes" id="UP001302602">
    <property type="component" value="Unassembled WGS sequence"/>
</dbReference>
<feature type="domain" description="DUF7099" evidence="2">
    <location>
        <begin position="666"/>
        <end position="1043"/>
    </location>
</feature>
<evidence type="ECO:0000313" key="5">
    <source>
        <dbReference type="EMBL" id="KAK4124222.1"/>
    </source>
</evidence>
<dbReference type="Gene3D" id="2.130.10.10">
    <property type="entry name" value="YVTN repeat-like/Quinoprotein amine dehydrogenase"/>
    <property type="match status" value="1"/>
</dbReference>
<dbReference type="InterPro" id="IPR055525">
    <property type="entry name" value="DUF7099"/>
</dbReference>
<feature type="compositionally biased region" description="Pro residues" evidence="1">
    <location>
        <begin position="551"/>
        <end position="560"/>
    </location>
</feature>
<dbReference type="Pfam" id="PF23388">
    <property type="entry name" value="DUF7099"/>
    <property type="match status" value="1"/>
</dbReference>
<organism evidence="5 6">
    <name type="scientific">Parathielavia appendiculata</name>
    <dbReference type="NCBI Taxonomy" id="2587402"/>
    <lineage>
        <taxon>Eukaryota</taxon>
        <taxon>Fungi</taxon>
        <taxon>Dikarya</taxon>
        <taxon>Ascomycota</taxon>
        <taxon>Pezizomycotina</taxon>
        <taxon>Sordariomycetes</taxon>
        <taxon>Sordariomycetidae</taxon>
        <taxon>Sordariales</taxon>
        <taxon>Chaetomiaceae</taxon>
        <taxon>Parathielavia</taxon>
    </lineage>
</organism>
<protein>
    <recommendedName>
        <fullName evidence="7">WD40 repeat protein</fullName>
    </recommendedName>
</protein>
<feature type="domain" description="DUF7100" evidence="3">
    <location>
        <begin position="7"/>
        <end position="218"/>
    </location>
</feature>
<keyword evidence="6" id="KW-1185">Reference proteome</keyword>
<dbReference type="InterPro" id="IPR055527">
    <property type="entry name" value="DUF7101"/>
</dbReference>
<feature type="domain" description="DUF7101" evidence="4">
    <location>
        <begin position="381"/>
        <end position="475"/>
    </location>
</feature>
<feature type="compositionally biased region" description="Low complexity" evidence="1">
    <location>
        <begin position="664"/>
        <end position="673"/>
    </location>
</feature>
<feature type="region of interest" description="Disordered" evidence="1">
    <location>
        <begin position="538"/>
        <end position="624"/>
    </location>
</feature>
<dbReference type="InterPro" id="IPR055526">
    <property type="entry name" value="DUF7100"/>
</dbReference>
<accession>A0AAN6Z421</accession>
<feature type="region of interest" description="Disordered" evidence="1">
    <location>
        <begin position="651"/>
        <end position="673"/>
    </location>
</feature>
<evidence type="ECO:0000259" key="3">
    <source>
        <dbReference type="Pfam" id="PF23391"/>
    </source>
</evidence>
<proteinExistence type="predicted"/>
<dbReference type="SUPFAM" id="SSF69322">
    <property type="entry name" value="Tricorn protease domain 2"/>
    <property type="match status" value="1"/>
</dbReference>
<feature type="compositionally biased region" description="Basic and acidic residues" evidence="1">
    <location>
        <begin position="572"/>
        <end position="595"/>
    </location>
</feature>
<dbReference type="InterPro" id="IPR015943">
    <property type="entry name" value="WD40/YVTN_repeat-like_dom_sf"/>
</dbReference>
<evidence type="ECO:0000259" key="4">
    <source>
        <dbReference type="Pfam" id="PF23392"/>
    </source>
</evidence>
<dbReference type="EMBL" id="MU853227">
    <property type="protein sequence ID" value="KAK4124222.1"/>
    <property type="molecule type" value="Genomic_DNA"/>
</dbReference>